<keyword evidence="2" id="KW-1133">Transmembrane helix</keyword>
<proteinExistence type="predicted"/>
<keyword evidence="2" id="KW-0812">Transmembrane</keyword>
<name>A0A1H0N2Q6_9PSEU</name>
<evidence type="ECO:0000256" key="2">
    <source>
        <dbReference type="SAM" id="Phobius"/>
    </source>
</evidence>
<feature type="compositionally biased region" description="Low complexity" evidence="1">
    <location>
        <begin position="199"/>
        <end position="212"/>
    </location>
</feature>
<feature type="compositionally biased region" description="Low complexity" evidence="1">
    <location>
        <begin position="128"/>
        <end position="139"/>
    </location>
</feature>
<feature type="region of interest" description="Disordered" evidence="1">
    <location>
        <begin position="187"/>
        <end position="241"/>
    </location>
</feature>
<dbReference type="RefSeq" id="WP_133794610.1">
    <property type="nucleotide sequence ID" value="NZ_FNDV01000002.1"/>
</dbReference>
<organism evidence="3 4">
    <name type="scientific">Actinokineospora alba</name>
    <dbReference type="NCBI Taxonomy" id="504798"/>
    <lineage>
        <taxon>Bacteria</taxon>
        <taxon>Bacillati</taxon>
        <taxon>Actinomycetota</taxon>
        <taxon>Actinomycetes</taxon>
        <taxon>Pseudonocardiales</taxon>
        <taxon>Pseudonocardiaceae</taxon>
        <taxon>Actinokineospora</taxon>
    </lineage>
</organism>
<feature type="transmembrane region" description="Helical" evidence="2">
    <location>
        <begin position="167"/>
        <end position="187"/>
    </location>
</feature>
<dbReference type="AlphaFoldDB" id="A0A1H0N2Q6"/>
<evidence type="ECO:0000256" key="1">
    <source>
        <dbReference type="SAM" id="MobiDB-lite"/>
    </source>
</evidence>
<keyword evidence="4" id="KW-1185">Reference proteome</keyword>
<gene>
    <name evidence="3" type="ORF">SAMN05192558_105165</name>
</gene>
<keyword evidence="2" id="KW-0472">Membrane</keyword>
<dbReference type="STRING" id="504798.SAMN05421871_102215"/>
<feature type="region of interest" description="Disordered" evidence="1">
    <location>
        <begin position="120"/>
        <end position="143"/>
    </location>
</feature>
<reference evidence="4" key="1">
    <citation type="submission" date="2016-10" db="EMBL/GenBank/DDBJ databases">
        <authorList>
            <person name="Varghese N."/>
            <person name="Submissions S."/>
        </authorList>
    </citation>
    <scope>NUCLEOTIDE SEQUENCE [LARGE SCALE GENOMIC DNA]</scope>
    <source>
        <strain evidence="4">IBRC-M 10655</strain>
    </source>
</reference>
<evidence type="ECO:0000313" key="3">
    <source>
        <dbReference type="EMBL" id="SDO86922.1"/>
    </source>
</evidence>
<dbReference type="OrthoDB" id="3831431at2"/>
<feature type="compositionally biased region" description="Pro residues" evidence="1">
    <location>
        <begin position="213"/>
        <end position="241"/>
    </location>
</feature>
<dbReference type="Proteomes" id="UP000199651">
    <property type="component" value="Unassembled WGS sequence"/>
</dbReference>
<evidence type="ECO:0000313" key="4">
    <source>
        <dbReference type="Proteomes" id="UP000199651"/>
    </source>
</evidence>
<protein>
    <submittedName>
        <fullName evidence="3">Uncharacterized protein</fullName>
    </submittedName>
</protein>
<dbReference type="EMBL" id="FNJB01000005">
    <property type="protein sequence ID" value="SDO86922.1"/>
    <property type="molecule type" value="Genomic_DNA"/>
</dbReference>
<accession>A0A1H0N2Q6</accession>
<sequence length="241" mass="25702">MGGWPFLIARGRRRGYRVLLAPDVLPTYGFLDDDVLSVRPDARYQAGRVGGYFLVWNEYPLAEGEVEGPVRDEHSRPLVLTVGVLYPGDTIADDTELPRAHRVALDTYRRFLADEEGFRVERSAQFDPPTRAAPPAAERPTAHPEELAYAASRPLPPPPSRSGNRTLIAGAVGVAVVAAIAVVLAVTGSTPDPPPLPRCPATTTATPGTTTPSPQPPTPRSTPPPTPTPTPTPTVTPTCVP</sequence>